<keyword evidence="3" id="KW-0067">ATP-binding</keyword>
<dbReference type="FunFam" id="3.40.50.300:FF:000216">
    <property type="entry name" value="Type VII secretion ATPase EccA"/>
    <property type="match status" value="1"/>
</dbReference>
<dbReference type="SUPFAM" id="SSF52540">
    <property type="entry name" value="P-loop containing nucleoside triphosphate hydrolases"/>
    <property type="match status" value="1"/>
</dbReference>
<evidence type="ECO:0000256" key="3">
    <source>
        <dbReference type="ARBA" id="ARBA00022840"/>
    </source>
</evidence>
<dbReference type="PROSITE" id="PS50088">
    <property type="entry name" value="ANK_REPEAT"/>
    <property type="match status" value="3"/>
</dbReference>
<dbReference type="Gene3D" id="3.40.50.300">
    <property type="entry name" value="P-loop containing nucleotide triphosphate hydrolases"/>
    <property type="match status" value="1"/>
</dbReference>
<feature type="repeat" description="ANK" evidence="4">
    <location>
        <begin position="86"/>
        <end position="118"/>
    </location>
</feature>
<feature type="repeat" description="ANK" evidence="4">
    <location>
        <begin position="119"/>
        <end position="155"/>
    </location>
</feature>
<comment type="similarity">
    <text evidence="1">Belongs to the CbxX/CfxQ family.</text>
</comment>
<dbReference type="InterPro" id="IPR000641">
    <property type="entry name" value="CbxX/CfxQ"/>
</dbReference>
<dbReference type="FunFam" id="1.25.40.20:FF:000392">
    <property type="entry name" value="Protein CfxQ-like"/>
    <property type="match status" value="1"/>
</dbReference>
<evidence type="ECO:0000259" key="5">
    <source>
        <dbReference type="SMART" id="SM00382"/>
    </source>
</evidence>
<dbReference type="InterPro" id="IPR003593">
    <property type="entry name" value="AAA+_ATPase"/>
</dbReference>
<dbReference type="PANTHER" id="PTHR43392">
    <property type="entry name" value="AAA-TYPE ATPASE FAMILY PROTEIN / ANKYRIN REPEAT FAMILY PROTEIN"/>
    <property type="match status" value="1"/>
</dbReference>
<evidence type="ECO:0000256" key="1">
    <source>
        <dbReference type="ARBA" id="ARBA00010378"/>
    </source>
</evidence>
<accession>A0ABD0Z772</accession>
<dbReference type="PANTHER" id="PTHR43392:SF2">
    <property type="entry name" value="AAA-TYPE ATPASE FAMILY PROTEIN _ ANKYRIN REPEAT FAMILY PROTEIN"/>
    <property type="match status" value="1"/>
</dbReference>
<dbReference type="Gene3D" id="1.10.8.60">
    <property type="match status" value="1"/>
</dbReference>
<name>A0ABD0Z772_CARAN</name>
<evidence type="ECO:0000313" key="6">
    <source>
        <dbReference type="EMBL" id="KAL1190548.1"/>
    </source>
</evidence>
<protein>
    <submittedName>
        <fullName evidence="6">Ribulose bisphosphate carboxylase/oxygenase activase</fullName>
    </submittedName>
</protein>
<reference evidence="6 7" key="1">
    <citation type="submission" date="2024-04" db="EMBL/GenBank/DDBJ databases">
        <title>Genome assembly C_amara_ONT_v2.</title>
        <authorList>
            <person name="Yant L."/>
            <person name="Moore C."/>
            <person name="Slenker M."/>
        </authorList>
    </citation>
    <scope>NUCLEOTIDE SEQUENCE [LARGE SCALE GENOMIC DNA]</scope>
    <source>
        <tissue evidence="6">Leaf</tissue>
    </source>
</reference>
<organism evidence="6 7">
    <name type="scientific">Cardamine amara subsp. amara</name>
    <dbReference type="NCBI Taxonomy" id="228776"/>
    <lineage>
        <taxon>Eukaryota</taxon>
        <taxon>Viridiplantae</taxon>
        <taxon>Streptophyta</taxon>
        <taxon>Embryophyta</taxon>
        <taxon>Tracheophyta</taxon>
        <taxon>Spermatophyta</taxon>
        <taxon>Magnoliopsida</taxon>
        <taxon>eudicotyledons</taxon>
        <taxon>Gunneridae</taxon>
        <taxon>Pentapetalae</taxon>
        <taxon>rosids</taxon>
        <taxon>malvids</taxon>
        <taxon>Brassicales</taxon>
        <taxon>Brassicaceae</taxon>
        <taxon>Cardamineae</taxon>
        <taxon>Cardamine</taxon>
    </lineage>
</organism>
<evidence type="ECO:0000256" key="2">
    <source>
        <dbReference type="ARBA" id="ARBA00022741"/>
    </source>
</evidence>
<comment type="caution">
    <text evidence="6">The sequence shown here is derived from an EMBL/GenBank/DDBJ whole genome shotgun (WGS) entry which is preliminary data.</text>
</comment>
<dbReference type="SMART" id="SM00382">
    <property type="entry name" value="AAA"/>
    <property type="match status" value="1"/>
</dbReference>
<keyword evidence="7" id="KW-1185">Reference proteome</keyword>
<dbReference type="PRINTS" id="PR00819">
    <property type="entry name" value="CBXCFQXSUPER"/>
</dbReference>
<dbReference type="Proteomes" id="UP001558713">
    <property type="component" value="Unassembled WGS sequence"/>
</dbReference>
<gene>
    <name evidence="6" type="ORF">V5N11_032829</name>
</gene>
<dbReference type="SMART" id="SM00248">
    <property type="entry name" value="ANK"/>
    <property type="match status" value="4"/>
</dbReference>
<dbReference type="InterPro" id="IPR002110">
    <property type="entry name" value="Ankyrin_rpt"/>
</dbReference>
<evidence type="ECO:0000256" key="4">
    <source>
        <dbReference type="PROSITE-ProRule" id="PRU00023"/>
    </source>
</evidence>
<dbReference type="InterPro" id="IPR050773">
    <property type="entry name" value="CbxX/CfxQ_RuBisCO_ESX"/>
</dbReference>
<dbReference type="PROSITE" id="PS50297">
    <property type="entry name" value="ANK_REP_REGION"/>
    <property type="match status" value="3"/>
</dbReference>
<dbReference type="Gene3D" id="1.25.40.20">
    <property type="entry name" value="Ankyrin repeat-containing domain"/>
    <property type="match status" value="2"/>
</dbReference>
<feature type="repeat" description="ANK" evidence="4">
    <location>
        <begin position="49"/>
        <end position="70"/>
    </location>
</feature>
<dbReference type="Pfam" id="PF00004">
    <property type="entry name" value="AAA"/>
    <property type="match status" value="1"/>
</dbReference>
<dbReference type="CDD" id="cd00009">
    <property type="entry name" value="AAA"/>
    <property type="match status" value="1"/>
</dbReference>
<evidence type="ECO:0000313" key="7">
    <source>
        <dbReference type="Proteomes" id="UP001558713"/>
    </source>
</evidence>
<dbReference type="EMBL" id="JBANAX010000874">
    <property type="protein sequence ID" value="KAL1190548.1"/>
    <property type="molecule type" value="Genomic_DNA"/>
</dbReference>
<dbReference type="Pfam" id="PF12796">
    <property type="entry name" value="Ank_2"/>
    <property type="match status" value="1"/>
</dbReference>
<dbReference type="AlphaFoldDB" id="A0ABD0Z772"/>
<proteinExistence type="inferred from homology"/>
<keyword evidence="2" id="KW-0547">Nucleotide-binding</keyword>
<dbReference type="PRINTS" id="PR01415">
    <property type="entry name" value="ANKYRIN"/>
</dbReference>
<dbReference type="InterPro" id="IPR003959">
    <property type="entry name" value="ATPase_AAA_core"/>
</dbReference>
<keyword evidence="4" id="KW-0040">ANK repeat</keyword>
<dbReference type="SUPFAM" id="SSF48403">
    <property type="entry name" value="Ankyrin repeat"/>
    <property type="match status" value="1"/>
</dbReference>
<dbReference type="InterPro" id="IPR036770">
    <property type="entry name" value="Ankyrin_rpt-contain_sf"/>
</dbReference>
<feature type="domain" description="AAA+ ATPase" evidence="5">
    <location>
        <begin position="212"/>
        <end position="346"/>
    </location>
</feature>
<dbReference type="InterPro" id="IPR027417">
    <property type="entry name" value="P-loop_NTPase"/>
</dbReference>
<sequence>MNRQSGGGQRLRSARPTTIHDCALSGDLIALQRLLKDNPSLLNERNPVMYHTPLHVSAGNGNVDIVKYLLAWTGSDKVELEAMNTYGETPLHMAAKNGCNEAAKLLLEHGAFIEAKASNGMTPLHLAVWYSITSKDISTVKTLLDHNADCNAKDNEGMTPLDHLPQGQGSEKLRELLRWFLQEQRKRSALEQCGMLLDERRRALGLNIGTRRPPHMAFLGNPGTGKTMIARVLGKLLNTVGILPTDKVTEVQRTDLVGEFVGHTGPKTRRKIQEAEGGILFVDEAYRLIPMQKADDKDYGLEALEEIMSVMDTGKIVVIFAGYCEPMKRVIASNEGFCRRVTKFFNFSDFSAKELAQILHIKMNNQREDTLFYGFKLHESCTLQEIASVIESETTEKQRKEMNGGLVDTLFVNARENLDLRLSFECVDTEEICTIKLEDLEAGLRVFSQ</sequence>
<dbReference type="GO" id="GO:0005524">
    <property type="term" value="F:ATP binding"/>
    <property type="evidence" value="ECO:0007669"/>
    <property type="project" value="UniProtKB-KW"/>
</dbReference>
<dbReference type="Pfam" id="PF00023">
    <property type="entry name" value="Ank"/>
    <property type="match status" value="1"/>
</dbReference>
<dbReference type="FunFam" id="1.10.8.60:FF:000137">
    <property type="entry name" value="AAA-type ATPase family protein / ankyrin repeat family protein"/>
    <property type="match status" value="1"/>
</dbReference>